<dbReference type="PROSITE" id="PS51787">
    <property type="entry name" value="LON_N"/>
    <property type="match status" value="1"/>
</dbReference>
<feature type="compositionally biased region" description="Basic and acidic residues" evidence="5">
    <location>
        <begin position="535"/>
        <end position="549"/>
    </location>
</feature>
<evidence type="ECO:0000256" key="3">
    <source>
        <dbReference type="ARBA" id="ARBA00022833"/>
    </source>
</evidence>
<dbReference type="SMART" id="SM00464">
    <property type="entry name" value="LON"/>
    <property type="match status" value="1"/>
</dbReference>
<dbReference type="Proteomes" id="UP000311382">
    <property type="component" value="Unassembled WGS sequence"/>
</dbReference>
<feature type="compositionally biased region" description="Polar residues" evidence="5">
    <location>
        <begin position="558"/>
        <end position="570"/>
    </location>
</feature>
<dbReference type="SUPFAM" id="SSF88697">
    <property type="entry name" value="PUA domain-like"/>
    <property type="match status" value="1"/>
</dbReference>
<keyword evidence="9" id="KW-1185">Reference proteome</keyword>
<dbReference type="GO" id="GO:0008270">
    <property type="term" value="F:zinc ion binding"/>
    <property type="evidence" value="ECO:0007669"/>
    <property type="project" value="UniProtKB-KW"/>
</dbReference>
<evidence type="ECO:0000256" key="5">
    <source>
        <dbReference type="SAM" id="MobiDB-lite"/>
    </source>
</evidence>
<dbReference type="SUPFAM" id="SSF57850">
    <property type="entry name" value="RING/U-box"/>
    <property type="match status" value="2"/>
</dbReference>
<dbReference type="PROSITE" id="PS50089">
    <property type="entry name" value="ZF_RING_2"/>
    <property type="match status" value="1"/>
</dbReference>
<evidence type="ECO:0000256" key="1">
    <source>
        <dbReference type="ARBA" id="ARBA00022723"/>
    </source>
</evidence>
<evidence type="ECO:0000259" key="6">
    <source>
        <dbReference type="PROSITE" id="PS50089"/>
    </source>
</evidence>
<feature type="domain" description="Lon N-terminal" evidence="7">
    <location>
        <begin position="669"/>
        <end position="912"/>
    </location>
</feature>
<keyword evidence="3" id="KW-0862">Zinc</keyword>
<name>A0A5C5G3P7_9BASI</name>
<dbReference type="PANTHER" id="PTHR23327">
    <property type="entry name" value="RING FINGER PROTEIN 127"/>
    <property type="match status" value="1"/>
</dbReference>
<dbReference type="InterPro" id="IPR001841">
    <property type="entry name" value="Znf_RING"/>
</dbReference>
<feature type="domain" description="RING-type" evidence="6">
    <location>
        <begin position="592"/>
        <end position="630"/>
    </location>
</feature>
<dbReference type="AlphaFoldDB" id="A0A5C5G3P7"/>
<evidence type="ECO:0008006" key="10">
    <source>
        <dbReference type="Google" id="ProtNLM"/>
    </source>
</evidence>
<feature type="region of interest" description="Disordered" evidence="5">
    <location>
        <begin position="796"/>
        <end position="828"/>
    </location>
</feature>
<proteinExistence type="predicted"/>
<feature type="region of interest" description="Disordered" evidence="5">
    <location>
        <begin position="1"/>
        <end position="304"/>
    </location>
</feature>
<dbReference type="InterPro" id="IPR017907">
    <property type="entry name" value="Znf_RING_CS"/>
</dbReference>
<evidence type="ECO:0000256" key="4">
    <source>
        <dbReference type="PROSITE-ProRule" id="PRU00175"/>
    </source>
</evidence>
<dbReference type="Pfam" id="PF13923">
    <property type="entry name" value="zf-C3HC4_2"/>
    <property type="match status" value="1"/>
</dbReference>
<dbReference type="SMART" id="SM00184">
    <property type="entry name" value="RING"/>
    <property type="match status" value="1"/>
</dbReference>
<dbReference type="InterPro" id="IPR046336">
    <property type="entry name" value="Lon_prtase_N_sf"/>
</dbReference>
<dbReference type="Gene3D" id="2.30.130.40">
    <property type="entry name" value="LON domain-like"/>
    <property type="match status" value="1"/>
</dbReference>
<feature type="compositionally biased region" description="Low complexity" evidence="5">
    <location>
        <begin position="123"/>
        <end position="133"/>
    </location>
</feature>
<dbReference type="EMBL" id="SOZI01000016">
    <property type="protein sequence ID" value="TNY23062.1"/>
    <property type="molecule type" value="Genomic_DNA"/>
</dbReference>
<feature type="compositionally biased region" description="Basic and acidic residues" evidence="5">
    <location>
        <begin position="257"/>
        <end position="266"/>
    </location>
</feature>
<feature type="region of interest" description="Disordered" evidence="5">
    <location>
        <begin position="504"/>
        <end position="572"/>
    </location>
</feature>
<dbReference type="PANTHER" id="PTHR23327:SF42">
    <property type="entry name" value="LON PEPTIDASE N-TERMINAL DOMAIN AND RING FINGER PROTEIN C14F5.10C"/>
    <property type="match status" value="1"/>
</dbReference>
<accession>A0A5C5G3P7</accession>
<dbReference type="STRING" id="5288.A0A5C5G3P7"/>
<evidence type="ECO:0000259" key="7">
    <source>
        <dbReference type="PROSITE" id="PS51787"/>
    </source>
</evidence>
<dbReference type="InterPro" id="IPR015947">
    <property type="entry name" value="PUA-like_sf"/>
</dbReference>
<dbReference type="CDD" id="cd16514">
    <property type="entry name" value="RING-HC_LONFs_rpt2"/>
    <property type="match status" value="1"/>
</dbReference>
<keyword evidence="1" id="KW-0479">Metal-binding</keyword>
<dbReference type="Pfam" id="PF02190">
    <property type="entry name" value="LON_substr_bdg"/>
    <property type="match status" value="1"/>
</dbReference>
<evidence type="ECO:0000313" key="9">
    <source>
        <dbReference type="Proteomes" id="UP000311382"/>
    </source>
</evidence>
<keyword evidence="2 4" id="KW-0863">Zinc-finger</keyword>
<feature type="compositionally biased region" description="Low complexity" evidence="5">
    <location>
        <begin position="81"/>
        <end position="98"/>
    </location>
</feature>
<organism evidence="8 9">
    <name type="scientific">Rhodotorula diobovata</name>
    <dbReference type="NCBI Taxonomy" id="5288"/>
    <lineage>
        <taxon>Eukaryota</taxon>
        <taxon>Fungi</taxon>
        <taxon>Dikarya</taxon>
        <taxon>Basidiomycota</taxon>
        <taxon>Pucciniomycotina</taxon>
        <taxon>Microbotryomycetes</taxon>
        <taxon>Sporidiobolales</taxon>
        <taxon>Sporidiobolaceae</taxon>
        <taxon>Rhodotorula</taxon>
    </lineage>
</organism>
<sequence length="924" mass="99566">MPPVLHQHTEPPDRRRLDALDGGDGAARPGPGAGDRSSRAKGGPAQEEHNDVAHSTVQASGAVAPGSDDDARAFSDGGGSALARSASPARAPSPIARSTATSSSPDSLPVASHAQPGRLDHLPPSVSSSTSTRSPPPSHQPMRRVPRLSPNSRNERPAPSTLAGGDYFSSSSAAPSSRNHRRQGSLPPPSTRRARASSLSASTRPAVEQPGPSTRSSRHLDPEDHWLSEDEASEVTLDFDRIRRARRRRPGSDEDVDRGPRPDRKLPMPSGLAVDGPTLPEFQRTSTAKPPQPDPLPSTSTPESVGPTIAVVLPKLASLLTCPSCHRILHNPTTIACGHSHCLVCPAAPGDPLATPPIETGTAGAKDFTFTVPLQHIAHASTGSAESSALSAPTLATQLDSNQLYRTLSSASTASSVSSRRSSIVEPPPMVCPVSTCAFPHSQLVMPHPPLKVDYTLRKLVELVERAAGPGLADLVKSQQAAARARVDGHLAPMFSDVRLGSEAPVEAAEPAAPPVQRHGSGSSGGGEDEPMTEDDAKRAHKSNADYRQSKKRRETRSPSPARTLATPTSGALHAGTSATALFAQLQNECECQICFQLFHEPVTAPCGHSYCRNCLARSYDHSDKCPLCRTDLPPLSYFRWQRANHALTAVIEAALPELAAERAAAVKEEELALLEHVPIFVCTTAWPGIKSYLHIFEPRYRLMIRRALETPDKSFGMVLPLPNAGPNAVNEFGTMLRITSCQMLEDGRLILETIGTHRFRLVERGIVDGYNVGKIERVDDVSPEQEAALERAAIERSEHSADEDVSWMDPNPTPNGGVPSRPPMTGNQELTTQQLMQICLGFIKTLRAGSAPWVIERLNRTVGEIPNNAHDFSWFAAEVFPVEDHVKVALLQITSVRERLRLIVFWIEQIRSSWWYSRGCIIS</sequence>
<dbReference type="PROSITE" id="PS00518">
    <property type="entry name" value="ZF_RING_1"/>
    <property type="match status" value="1"/>
</dbReference>
<protein>
    <recommendedName>
        <fullName evidence="10">PUA-like domain-containing protein</fullName>
    </recommendedName>
</protein>
<feature type="compositionally biased region" description="Basic and acidic residues" evidence="5">
    <location>
        <begin position="7"/>
        <end position="19"/>
    </location>
</feature>
<comment type="caution">
    <text evidence="8">The sequence shown here is derived from an EMBL/GenBank/DDBJ whole genome shotgun (WGS) entry which is preliminary data.</text>
</comment>
<evidence type="ECO:0000256" key="2">
    <source>
        <dbReference type="ARBA" id="ARBA00022771"/>
    </source>
</evidence>
<dbReference type="OrthoDB" id="264917at2759"/>
<feature type="compositionally biased region" description="Low complexity" evidence="5">
    <location>
        <begin position="196"/>
        <end position="206"/>
    </location>
</feature>
<dbReference type="InterPro" id="IPR013083">
    <property type="entry name" value="Znf_RING/FYVE/PHD"/>
</dbReference>
<evidence type="ECO:0000313" key="8">
    <source>
        <dbReference type="EMBL" id="TNY23062.1"/>
    </source>
</evidence>
<dbReference type="InterPro" id="IPR003111">
    <property type="entry name" value="Lon_prtase_N"/>
</dbReference>
<gene>
    <name evidence="8" type="ORF">DMC30DRAFT_78780</name>
</gene>
<reference evidence="8 9" key="1">
    <citation type="submission" date="2019-03" db="EMBL/GenBank/DDBJ databases">
        <title>Rhodosporidium diobovatum UCD-FST 08-225 genome sequencing, assembly, and annotation.</title>
        <authorList>
            <person name="Fakankun I.U."/>
            <person name="Fristensky B."/>
            <person name="Levin D.B."/>
        </authorList>
    </citation>
    <scope>NUCLEOTIDE SEQUENCE [LARGE SCALE GENOMIC DNA]</scope>
    <source>
        <strain evidence="8 9">UCD-FST 08-225</strain>
    </source>
</reference>
<dbReference type="Gene3D" id="3.30.40.10">
    <property type="entry name" value="Zinc/RING finger domain, C3HC4 (zinc finger)"/>
    <property type="match status" value="2"/>
</dbReference>
<feature type="compositionally biased region" description="Basic and acidic residues" evidence="5">
    <location>
        <begin position="218"/>
        <end position="228"/>
    </location>
</feature>
<dbReference type="Gene3D" id="1.20.58.1480">
    <property type="match status" value="1"/>
</dbReference>